<organism evidence="4 5">
    <name type="scientific">Cryobacterium frigoriphilum</name>
    <dbReference type="NCBI Taxonomy" id="1259150"/>
    <lineage>
        <taxon>Bacteria</taxon>
        <taxon>Bacillati</taxon>
        <taxon>Actinomycetota</taxon>
        <taxon>Actinomycetes</taxon>
        <taxon>Micrococcales</taxon>
        <taxon>Microbacteriaceae</taxon>
        <taxon>Cryobacterium</taxon>
    </lineage>
</organism>
<keyword evidence="5" id="KW-1185">Reference proteome</keyword>
<dbReference type="AlphaFoldDB" id="A0A4V3IR03"/>
<dbReference type="Proteomes" id="UP000297447">
    <property type="component" value="Unassembled WGS sequence"/>
</dbReference>
<dbReference type="EMBL" id="SOHE01000048">
    <property type="protein sequence ID" value="TFD49563.1"/>
    <property type="molecule type" value="Genomic_DNA"/>
</dbReference>
<feature type="transmembrane region" description="Helical" evidence="2">
    <location>
        <begin position="42"/>
        <end position="61"/>
    </location>
</feature>
<keyword evidence="2" id="KW-0472">Membrane</keyword>
<protein>
    <submittedName>
        <fullName evidence="4">PASTA domain-containing protein</fullName>
    </submittedName>
</protein>
<evidence type="ECO:0000259" key="3">
    <source>
        <dbReference type="PROSITE" id="PS51178"/>
    </source>
</evidence>
<dbReference type="Gene3D" id="2.60.40.2880">
    <property type="entry name" value="MmpS1-5, C-terminal soluble domain"/>
    <property type="match status" value="1"/>
</dbReference>
<keyword evidence="2" id="KW-0812">Transmembrane</keyword>
<dbReference type="InterPro" id="IPR005543">
    <property type="entry name" value="PASTA_dom"/>
</dbReference>
<dbReference type="CDD" id="cd06577">
    <property type="entry name" value="PASTA_pknB"/>
    <property type="match status" value="2"/>
</dbReference>
<dbReference type="InterPro" id="IPR038468">
    <property type="entry name" value="MmpS_C"/>
</dbReference>
<gene>
    <name evidence="4" type="ORF">E3T55_10780</name>
</gene>
<dbReference type="OrthoDB" id="5124664at2"/>
<accession>A0A4V3IR03</accession>
<comment type="caution">
    <text evidence="4">The sequence shown here is derived from an EMBL/GenBank/DDBJ whole genome shotgun (WGS) entry which is preliminary data.</text>
</comment>
<feature type="region of interest" description="Disordered" evidence="1">
    <location>
        <begin position="1"/>
        <end position="22"/>
    </location>
</feature>
<evidence type="ECO:0000256" key="1">
    <source>
        <dbReference type="SAM" id="MobiDB-lite"/>
    </source>
</evidence>
<reference evidence="4 5" key="1">
    <citation type="submission" date="2019-03" db="EMBL/GenBank/DDBJ databases">
        <title>Genomics of glacier-inhabiting Cryobacterium strains.</title>
        <authorList>
            <person name="Liu Q."/>
            <person name="Xin Y.-H."/>
        </authorList>
    </citation>
    <scope>NUCLEOTIDE SEQUENCE [LARGE SCALE GENOMIC DNA]</scope>
    <source>
        <strain evidence="4 5">Hh14</strain>
    </source>
</reference>
<evidence type="ECO:0000313" key="4">
    <source>
        <dbReference type="EMBL" id="TFD49563.1"/>
    </source>
</evidence>
<proteinExistence type="predicted"/>
<sequence>MQERSGAEIPEGRTVSSRVVQDQHNSSRWTRFRAHPKFRRRIVLAAACLLVIGAGISWLTVEAQKVVVPDLAGLSVPEAGLAASELELGLEPDSPLPTDDIQKFTTISTQNPIAGARVFPGTVVSFDFDLDKVEIPDIGGMPLTDAQKVLAANGLSGQPAQAQLLRLESGDPTGPGLNQDASPVALAALAEQLDVTGDVDFTGAEFALTETANVDSWTVTTVSPSAGQSVRAGSDVSITLALPITQVPDLAGMPSAEALSLLKQVGLSAKQSSEPSYGGPLPAEFKLDLAYLEYSYWGSKESATLTAKLGKSGTWLVDSQSAAPGDVLLIGDAVDVRAQWPTAVVPDLAGKTGDEAKQALNDLGFSGYALPLSSTGIVRSQVYAAGTVMPVGAQIEAQIGHEFSFAITSSASRGMITWAAPGTFSIQQANGESLPWTKTWYPSSVPSVYERGNFNAQMNSGDGWITCEIIVDGEVVQTKTSTGAYSVVSCG</sequence>
<dbReference type="Gene3D" id="3.30.10.20">
    <property type="match status" value="3"/>
</dbReference>
<dbReference type="SMART" id="SM00740">
    <property type="entry name" value="PASTA"/>
    <property type="match status" value="3"/>
</dbReference>
<evidence type="ECO:0000313" key="5">
    <source>
        <dbReference type="Proteomes" id="UP000297447"/>
    </source>
</evidence>
<feature type="domain" description="PASTA" evidence="3">
    <location>
        <begin position="339"/>
        <end position="401"/>
    </location>
</feature>
<dbReference type="PROSITE" id="PS51178">
    <property type="entry name" value="PASTA"/>
    <property type="match status" value="1"/>
</dbReference>
<dbReference type="Pfam" id="PF03793">
    <property type="entry name" value="PASTA"/>
    <property type="match status" value="1"/>
</dbReference>
<evidence type="ECO:0000256" key="2">
    <source>
        <dbReference type="SAM" id="Phobius"/>
    </source>
</evidence>
<keyword evidence="2" id="KW-1133">Transmembrane helix</keyword>
<name>A0A4V3IR03_9MICO</name>